<dbReference type="RefSeq" id="XP_041196866.1">
    <property type="nucleotide sequence ID" value="XM_041332475.1"/>
</dbReference>
<gene>
    <name evidence="1" type="ORF">BJ212DRAFT_1296522</name>
</gene>
<dbReference type="GeneID" id="64626492"/>
<evidence type="ECO:0000313" key="1">
    <source>
        <dbReference type="EMBL" id="KAG1822460.1"/>
    </source>
</evidence>
<dbReference type="OrthoDB" id="2693196at2759"/>
<protein>
    <submittedName>
        <fullName evidence="1">Uncharacterized protein</fullName>
    </submittedName>
</protein>
<organism evidence="1 2">
    <name type="scientific">Suillus subaureus</name>
    <dbReference type="NCBI Taxonomy" id="48587"/>
    <lineage>
        <taxon>Eukaryota</taxon>
        <taxon>Fungi</taxon>
        <taxon>Dikarya</taxon>
        <taxon>Basidiomycota</taxon>
        <taxon>Agaricomycotina</taxon>
        <taxon>Agaricomycetes</taxon>
        <taxon>Agaricomycetidae</taxon>
        <taxon>Boletales</taxon>
        <taxon>Suillineae</taxon>
        <taxon>Suillaceae</taxon>
        <taxon>Suillus</taxon>
    </lineage>
</organism>
<sequence length="125" mass="13794">MTSSQVKNFIKNFNLGKVFAVQLTWRCPAKNGCIQYSSITTHHDDEYTIPADIQVCMLPDSLSRDPSHKISLNISSTTSSWGNSFAHKASDMAQTFLPLVQGIAGVVPFASPPMMFLHSETITKM</sequence>
<keyword evidence="2" id="KW-1185">Reference proteome</keyword>
<evidence type="ECO:0000313" key="2">
    <source>
        <dbReference type="Proteomes" id="UP000807769"/>
    </source>
</evidence>
<dbReference type="Proteomes" id="UP000807769">
    <property type="component" value="Unassembled WGS sequence"/>
</dbReference>
<dbReference type="AlphaFoldDB" id="A0A9P7JGT7"/>
<reference evidence="1" key="1">
    <citation type="journal article" date="2020" name="New Phytol.">
        <title>Comparative genomics reveals dynamic genome evolution in host specialist ectomycorrhizal fungi.</title>
        <authorList>
            <person name="Lofgren L.A."/>
            <person name="Nguyen N.H."/>
            <person name="Vilgalys R."/>
            <person name="Ruytinx J."/>
            <person name="Liao H.L."/>
            <person name="Branco S."/>
            <person name="Kuo A."/>
            <person name="LaButti K."/>
            <person name="Lipzen A."/>
            <person name="Andreopoulos W."/>
            <person name="Pangilinan J."/>
            <person name="Riley R."/>
            <person name="Hundley H."/>
            <person name="Na H."/>
            <person name="Barry K."/>
            <person name="Grigoriev I.V."/>
            <person name="Stajich J.E."/>
            <person name="Kennedy P.G."/>
        </authorList>
    </citation>
    <scope>NUCLEOTIDE SEQUENCE</scope>
    <source>
        <strain evidence="1">MN1</strain>
    </source>
</reference>
<proteinExistence type="predicted"/>
<dbReference type="EMBL" id="JABBWG010000005">
    <property type="protein sequence ID" value="KAG1822460.1"/>
    <property type="molecule type" value="Genomic_DNA"/>
</dbReference>
<comment type="caution">
    <text evidence="1">The sequence shown here is derived from an EMBL/GenBank/DDBJ whole genome shotgun (WGS) entry which is preliminary data.</text>
</comment>
<name>A0A9P7JGT7_9AGAM</name>
<accession>A0A9P7JGT7</accession>